<name>A0A9W6N2V5_9HYPH</name>
<evidence type="ECO:0008006" key="4">
    <source>
        <dbReference type="Google" id="ProtNLM"/>
    </source>
</evidence>
<dbReference type="InterPro" id="IPR011606">
    <property type="entry name" value="Brnchd-chn_aa_trnsp_permease"/>
</dbReference>
<feature type="transmembrane region" description="Helical" evidence="1">
    <location>
        <begin position="206"/>
        <end position="222"/>
    </location>
</feature>
<feature type="transmembrane region" description="Helical" evidence="1">
    <location>
        <begin position="228"/>
        <end position="246"/>
    </location>
</feature>
<keyword evidence="1" id="KW-0812">Transmembrane</keyword>
<proteinExistence type="predicted"/>
<feature type="transmembrane region" description="Helical" evidence="1">
    <location>
        <begin position="150"/>
        <end position="169"/>
    </location>
</feature>
<dbReference type="EMBL" id="BSFK01000005">
    <property type="protein sequence ID" value="GLK75643.1"/>
    <property type="molecule type" value="Genomic_DNA"/>
</dbReference>
<evidence type="ECO:0000256" key="1">
    <source>
        <dbReference type="SAM" id="Phobius"/>
    </source>
</evidence>
<dbReference type="RefSeq" id="WP_271203585.1">
    <property type="nucleotide sequence ID" value="NZ_BSFK01000005.1"/>
</dbReference>
<feature type="transmembrane region" description="Helical" evidence="1">
    <location>
        <begin position="175"/>
        <end position="194"/>
    </location>
</feature>
<feature type="transmembrane region" description="Helical" evidence="1">
    <location>
        <begin position="20"/>
        <end position="44"/>
    </location>
</feature>
<feature type="transmembrane region" description="Helical" evidence="1">
    <location>
        <begin position="56"/>
        <end position="79"/>
    </location>
</feature>
<feature type="transmembrane region" description="Helical" evidence="1">
    <location>
        <begin position="85"/>
        <end position="110"/>
    </location>
</feature>
<accession>A0A9W6N2V5</accession>
<keyword evidence="3" id="KW-1185">Reference proteome</keyword>
<keyword evidence="1" id="KW-0472">Membrane</keyword>
<reference evidence="2" key="1">
    <citation type="journal article" date="2014" name="Int. J. Syst. Evol. Microbiol.">
        <title>Complete genome sequence of Corynebacterium casei LMG S-19264T (=DSM 44701T), isolated from a smear-ripened cheese.</title>
        <authorList>
            <consortium name="US DOE Joint Genome Institute (JGI-PGF)"/>
            <person name="Walter F."/>
            <person name="Albersmeier A."/>
            <person name="Kalinowski J."/>
            <person name="Ruckert C."/>
        </authorList>
    </citation>
    <scope>NUCLEOTIDE SEQUENCE</scope>
    <source>
        <strain evidence="2">VKM B-2555</strain>
    </source>
</reference>
<dbReference type="Proteomes" id="UP001143364">
    <property type="component" value="Unassembled WGS sequence"/>
</dbReference>
<dbReference type="AlphaFoldDB" id="A0A9W6N2V5"/>
<dbReference type="Pfam" id="PF03591">
    <property type="entry name" value="AzlC"/>
    <property type="match status" value="1"/>
</dbReference>
<organism evidence="2 3">
    <name type="scientific">Methylopila jiangsuensis</name>
    <dbReference type="NCBI Taxonomy" id="586230"/>
    <lineage>
        <taxon>Bacteria</taxon>
        <taxon>Pseudomonadati</taxon>
        <taxon>Pseudomonadota</taxon>
        <taxon>Alphaproteobacteria</taxon>
        <taxon>Hyphomicrobiales</taxon>
        <taxon>Methylopilaceae</taxon>
        <taxon>Methylopila</taxon>
    </lineage>
</organism>
<evidence type="ECO:0000313" key="2">
    <source>
        <dbReference type="EMBL" id="GLK75643.1"/>
    </source>
</evidence>
<reference evidence="2" key="2">
    <citation type="submission" date="2023-01" db="EMBL/GenBank/DDBJ databases">
        <authorList>
            <person name="Sun Q."/>
            <person name="Evtushenko L."/>
        </authorList>
    </citation>
    <scope>NUCLEOTIDE SEQUENCE</scope>
    <source>
        <strain evidence="2">VKM B-2555</strain>
    </source>
</reference>
<sequence length="252" mass="26334">MTDPNHDESPERAGAERSDLAWAWAGAKGGLSTPGIVLFGSFFGFGAMTHDFGWPLWIATFSTLLVWAAPAQVVLAGALASGAGLAAATLAVSVSGVRLLPMVVSILPVLRSERTTFAGRLFAAHYVAVTAWFEGLRLTPMLPRPARMPFFIGLSNMLTFGSALATAAGHAAAGLLPPALSIGLLALSPLYFLLSLERSSRTLGERLALGFGLVLAPLFTMLTPKFDLLLVGLVGGTAAFAIERVAGRKRAS</sequence>
<keyword evidence="1" id="KW-1133">Transmembrane helix</keyword>
<evidence type="ECO:0000313" key="3">
    <source>
        <dbReference type="Proteomes" id="UP001143364"/>
    </source>
</evidence>
<protein>
    <recommendedName>
        <fullName evidence="4">Branched-chain amino acid ABC transporter permease</fullName>
    </recommendedName>
</protein>
<gene>
    <name evidence="2" type="ORF">GCM10008171_08970</name>
</gene>
<comment type="caution">
    <text evidence="2">The sequence shown here is derived from an EMBL/GenBank/DDBJ whole genome shotgun (WGS) entry which is preliminary data.</text>
</comment>